<evidence type="ECO:0000313" key="1">
    <source>
        <dbReference type="EMBL" id="SKA70868.1"/>
    </source>
</evidence>
<keyword evidence="3" id="KW-1185">Reference proteome</keyword>
<gene>
    <name evidence="1" type="ORF">SAMN02745702_01352</name>
    <name evidence="2" type="ORF">SAMN02745702_02767</name>
</gene>
<dbReference type="EMBL" id="FUYA01000004">
    <property type="protein sequence ID" value="SKA70868.1"/>
    <property type="molecule type" value="Genomic_DNA"/>
</dbReference>
<dbReference type="AlphaFoldDB" id="A0A1T4WZ67"/>
<dbReference type="NCBIfam" id="TIGR01611">
    <property type="entry name" value="tail_tube"/>
    <property type="match status" value="1"/>
</dbReference>
<dbReference type="OrthoDB" id="3078668at2"/>
<dbReference type="RefSeq" id="WP_078684656.1">
    <property type="nucleotide sequence ID" value="NZ_FUYA01000004.1"/>
</dbReference>
<organism evidence="2 3">
    <name type="scientific">Desulfobaculum bizertense DSM 18034</name>
    <dbReference type="NCBI Taxonomy" id="1121442"/>
    <lineage>
        <taxon>Bacteria</taxon>
        <taxon>Pseudomonadati</taxon>
        <taxon>Thermodesulfobacteriota</taxon>
        <taxon>Desulfovibrionia</taxon>
        <taxon>Desulfovibrionales</taxon>
        <taxon>Desulfovibrionaceae</taxon>
        <taxon>Desulfobaculum</taxon>
    </lineage>
</organism>
<dbReference type="InterPro" id="IPR006498">
    <property type="entry name" value="Tail_tube"/>
</dbReference>
<reference evidence="2 3" key="1">
    <citation type="submission" date="2017-02" db="EMBL/GenBank/DDBJ databases">
        <authorList>
            <person name="Peterson S.W."/>
        </authorList>
    </citation>
    <scope>NUCLEOTIDE SEQUENCE [LARGE SCALE GENOMIC DNA]</scope>
    <source>
        <strain evidence="2 3">DSM 18034</strain>
    </source>
</reference>
<evidence type="ECO:0000313" key="2">
    <source>
        <dbReference type="EMBL" id="SKA81881.1"/>
    </source>
</evidence>
<accession>A0A1T4WZ67</accession>
<sequence length="168" mass="18239">MAASKLLKNFALFVDGRGYAGECEELQPPALSLTTEDFRAGGMDTSIPIDMGMEKLEASFVMPMQDADLLAAFGVIENNGIQMTARGELKSLDGSSEAVTLQMRGTVIKIESSAWKSGELAKNTYTLGLNYYKREQGGKVLHEVDVLNMKRIVNGVDQLEKARAAMGI</sequence>
<dbReference type="Proteomes" id="UP000189733">
    <property type="component" value="Unassembled WGS sequence"/>
</dbReference>
<evidence type="ECO:0000313" key="3">
    <source>
        <dbReference type="Proteomes" id="UP000189733"/>
    </source>
</evidence>
<dbReference type="STRING" id="1121442.SAMN02745702_01352"/>
<protein>
    <recommendedName>
        <fullName evidence="4">Phage major tail tube protein</fullName>
    </recommendedName>
</protein>
<dbReference type="EMBL" id="FUYA01000011">
    <property type="protein sequence ID" value="SKA81881.1"/>
    <property type="molecule type" value="Genomic_DNA"/>
</dbReference>
<proteinExistence type="predicted"/>
<name>A0A1T4WZ67_9BACT</name>
<dbReference type="Pfam" id="PF04985">
    <property type="entry name" value="Phage_tube"/>
    <property type="match status" value="1"/>
</dbReference>
<evidence type="ECO:0008006" key="4">
    <source>
        <dbReference type="Google" id="ProtNLM"/>
    </source>
</evidence>